<evidence type="ECO:0000256" key="6">
    <source>
        <dbReference type="PIRSR" id="PIRSR000350-3"/>
    </source>
</evidence>
<feature type="active site" description="Proton acceptor" evidence="5">
    <location>
        <position position="444"/>
    </location>
</feature>
<dbReference type="EMBL" id="JGCY01000257">
    <property type="protein sequence ID" value="EXY74886.1"/>
    <property type="molecule type" value="Genomic_DNA"/>
</dbReference>
<keyword evidence="6" id="KW-0547">Nucleotide-binding</keyword>
<feature type="domain" description="FAD/NAD(P)-binding" evidence="9">
    <location>
        <begin position="4"/>
        <end position="319"/>
    </location>
</feature>
<evidence type="ECO:0000259" key="9">
    <source>
        <dbReference type="Pfam" id="PF07992"/>
    </source>
</evidence>
<evidence type="ECO:0000256" key="2">
    <source>
        <dbReference type="ARBA" id="ARBA00022630"/>
    </source>
</evidence>
<dbReference type="SUPFAM" id="SSF51905">
    <property type="entry name" value="FAD/NAD(P)-binding domain"/>
    <property type="match status" value="1"/>
</dbReference>
<evidence type="ECO:0000259" key="8">
    <source>
        <dbReference type="Pfam" id="PF02852"/>
    </source>
</evidence>
<accession>A0A015TVV2</accession>
<dbReference type="AlphaFoldDB" id="A0A015TVV2"/>
<evidence type="ECO:0000256" key="4">
    <source>
        <dbReference type="ARBA" id="ARBA00023002"/>
    </source>
</evidence>
<evidence type="ECO:0000256" key="7">
    <source>
        <dbReference type="PIRSR" id="PIRSR000350-4"/>
    </source>
</evidence>
<organism evidence="10 11">
    <name type="scientific">Bacteroides fragilis str. 3988T(B)14</name>
    <dbReference type="NCBI Taxonomy" id="1339315"/>
    <lineage>
        <taxon>Bacteria</taxon>
        <taxon>Pseudomonadati</taxon>
        <taxon>Bacteroidota</taxon>
        <taxon>Bacteroidia</taxon>
        <taxon>Bacteroidales</taxon>
        <taxon>Bacteroidaceae</taxon>
        <taxon>Bacteroides</taxon>
    </lineage>
</organism>
<dbReference type="Pfam" id="PF07992">
    <property type="entry name" value="Pyr_redox_2"/>
    <property type="match status" value="1"/>
</dbReference>
<feature type="domain" description="Pyridine nucleotide-disulphide oxidoreductase dimerisation" evidence="8">
    <location>
        <begin position="346"/>
        <end position="452"/>
    </location>
</feature>
<reference evidence="10 11" key="1">
    <citation type="submission" date="2014-02" db="EMBL/GenBank/DDBJ databases">
        <authorList>
            <person name="Sears C."/>
            <person name="Carroll K."/>
            <person name="Sack B.R."/>
            <person name="Qadri F."/>
            <person name="Myers L.L."/>
            <person name="Chung G.-T."/>
            <person name="Escheverria P."/>
            <person name="Fraser C.M."/>
            <person name="Sadzewicz L."/>
            <person name="Shefchek K.A."/>
            <person name="Tallon L."/>
            <person name="Das S.P."/>
            <person name="Daugherty S."/>
            <person name="Mongodin E.F."/>
        </authorList>
    </citation>
    <scope>NUCLEOTIDE SEQUENCE [LARGE SCALE GENOMIC DNA]</scope>
    <source>
        <strain evidence="11">3988T(B)14</strain>
    </source>
</reference>
<feature type="binding site" evidence="6">
    <location>
        <begin position="177"/>
        <end position="184"/>
    </location>
    <ligand>
        <name>NAD(+)</name>
        <dbReference type="ChEBI" id="CHEBI:57540"/>
    </ligand>
</feature>
<feature type="binding site" evidence="6">
    <location>
        <position position="310"/>
    </location>
    <ligand>
        <name>FAD</name>
        <dbReference type="ChEBI" id="CHEBI:57692"/>
    </ligand>
</feature>
<dbReference type="PATRIC" id="fig|1339315.3.peg.2061"/>
<evidence type="ECO:0000313" key="10">
    <source>
        <dbReference type="EMBL" id="EXY74886.1"/>
    </source>
</evidence>
<feature type="disulfide bond" description="Redox-active" evidence="7">
    <location>
        <begin position="43"/>
        <end position="48"/>
    </location>
</feature>
<name>A0A015TVV2_BACFG</name>
<dbReference type="FunFam" id="3.30.390.30:FF:000001">
    <property type="entry name" value="Dihydrolipoyl dehydrogenase"/>
    <property type="match status" value="1"/>
</dbReference>
<dbReference type="PANTHER" id="PTHR43014">
    <property type="entry name" value="MERCURIC REDUCTASE"/>
    <property type="match status" value="1"/>
</dbReference>
<dbReference type="Gene3D" id="3.50.50.60">
    <property type="entry name" value="FAD/NAD(P)-binding domain"/>
    <property type="match status" value="2"/>
</dbReference>
<feature type="binding site" evidence="6">
    <location>
        <begin position="139"/>
        <end position="141"/>
    </location>
    <ligand>
        <name>FAD</name>
        <dbReference type="ChEBI" id="CHEBI:57692"/>
    </ligand>
</feature>
<keyword evidence="4" id="KW-0560">Oxidoreductase</keyword>
<dbReference type="PIRSF" id="PIRSF000350">
    <property type="entry name" value="Mercury_reductase_MerA"/>
    <property type="match status" value="1"/>
</dbReference>
<dbReference type="Gene3D" id="3.30.390.30">
    <property type="match status" value="1"/>
</dbReference>
<evidence type="ECO:0000256" key="3">
    <source>
        <dbReference type="ARBA" id="ARBA00022827"/>
    </source>
</evidence>
<dbReference type="FunFam" id="3.50.50.60:FF:000128">
    <property type="entry name" value="Pyridine nucleotide-disulfide oxidoreductase YkgC"/>
    <property type="match status" value="1"/>
</dbReference>
<feature type="binding site" evidence="6">
    <location>
        <position position="52"/>
    </location>
    <ligand>
        <name>FAD</name>
        <dbReference type="ChEBI" id="CHEBI:57692"/>
    </ligand>
</feature>
<dbReference type="InterPro" id="IPR023753">
    <property type="entry name" value="FAD/NAD-binding_dom"/>
</dbReference>
<protein>
    <submittedName>
        <fullName evidence="10">FAD binding domain protein</fullName>
    </submittedName>
</protein>
<dbReference type="Pfam" id="PF02852">
    <property type="entry name" value="Pyr_redox_dim"/>
    <property type="match status" value="1"/>
</dbReference>
<feature type="binding site" evidence="6">
    <location>
        <position position="200"/>
    </location>
    <ligand>
        <name>NAD(+)</name>
        <dbReference type="ChEBI" id="CHEBI:57540"/>
    </ligand>
</feature>
<dbReference type="InterPro" id="IPR016156">
    <property type="entry name" value="FAD/NAD-linked_Rdtase_dimer_sf"/>
</dbReference>
<evidence type="ECO:0000256" key="5">
    <source>
        <dbReference type="PIRSR" id="PIRSR000350-2"/>
    </source>
</evidence>
<sequence>MKQYDAIIIGFGKGGKTLTAELAKRGWKVALIERSAMMYGGTCPNIACVPTKRLIHEAEKVSWLYPTDYEKQAEAYKAAIARKNEMTAASRANMFNKLSSLPNVTIYTGMASFVSKDVVKVTLPDEVIELQGKKIFINTGSTSIIPAIDGLKDSKRVYTSTSLMELDVLPRHLIIVGGGYIGLEFASMYASFGSKVTVLEGGNKFIAREDRDIADAVKETLEKKGIEIRLNARAQSIQDTADGVTLTYTDTADGKPVTIEGDAILVATGRKPMTEGLNLQAAGVEVDSHGAIVVNGYLHTTAPNIWAMGDVKGGLQFTYISLDDYRIIRDDLFGNKERTADDRNPVASSVFIAPPLSHVGLTEEEAIKRGYSFKVSRLPASALPRARTLQQTDGILKAIVDSHSGRIMGCTLFCAESSEVINVVNMAMKTGQHYTFLRDFIFTHPSMGEGLNDLFSID</sequence>
<evidence type="ECO:0000256" key="1">
    <source>
        <dbReference type="ARBA" id="ARBA00007532"/>
    </source>
</evidence>
<dbReference type="PANTHER" id="PTHR43014:SF4">
    <property type="entry name" value="PYRIDINE NUCLEOTIDE-DISULFIDE OXIDOREDUCTASE RCLA-RELATED"/>
    <property type="match status" value="1"/>
</dbReference>
<dbReference type="PRINTS" id="PR00411">
    <property type="entry name" value="PNDRDTASEI"/>
</dbReference>
<comment type="similarity">
    <text evidence="1">Belongs to the class-I pyridine nucleotide-disulfide oxidoreductase family.</text>
</comment>
<dbReference type="SUPFAM" id="SSF55424">
    <property type="entry name" value="FAD/NAD-linked reductases, dimerisation (C-terminal) domain"/>
    <property type="match status" value="1"/>
</dbReference>
<dbReference type="InterPro" id="IPR001100">
    <property type="entry name" value="Pyr_nuc-diS_OxRdtase"/>
</dbReference>
<keyword evidence="3 6" id="KW-0274">FAD</keyword>
<proteinExistence type="inferred from homology"/>
<comment type="caution">
    <text evidence="10">The sequence shown here is derived from an EMBL/GenBank/DDBJ whole genome shotgun (WGS) entry which is preliminary data.</text>
</comment>
<feature type="binding site" evidence="6">
    <location>
        <position position="269"/>
    </location>
    <ligand>
        <name>NAD(+)</name>
        <dbReference type="ChEBI" id="CHEBI:57540"/>
    </ligand>
</feature>
<dbReference type="RefSeq" id="WP_032569642.1">
    <property type="nucleotide sequence ID" value="NZ_JGCY01000257.1"/>
</dbReference>
<dbReference type="PRINTS" id="PR00368">
    <property type="entry name" value="FADPNR"/>
</dbReference>
<keyword evidence="2" id="KW-0285">Flavoprotein</keyword>
<comment type="cofactor">
    <cofactor evidence="6">
        <name>FAD</name>
        <dbReference type="ChEBI" id="CHEBI:57692"/>
    </cofactor>
    <text evidence="6">Binds 1 FAD per subunit.</text>
</comment>
<dbReference type="Proteomes" id="UP000020529">
    <property type="component" value="Unassembled WGS sequence"/>
</dbReference>
<keyword evidence="6" id="KW-0520">NAD</keyword>
<dbReference type="GO" id="GO:0050660">
    <property type="term" value="F:flavin adenine dinucleotide binding"/>
    <property type="evidence" value="ECO:0007669"/>
    <property type="project" value="TreeGrafter"/>
</dbReference>
<evidence type="ECO:0000313" key="11">
    <source>
        <dbReference type="Proteomes" id="UP000020529"/>
    </source>
</evidence>
<dbReference type="InterPro" id="IPR036188">
    <property type="entry name" value="FAD/NAD-bd_sf"/>
</dbReference>
<gene>
    <name evidence="10" type="ORF">M124_1280</name>
</gene>
<dbReference type="InterPro" id="IPR004099">
    <property type="entry name" value="Pyr_nucl-diS_OxRdtase_dimer"/>
</dbReference>
<dbReference type="GO" id="GO:0003955">
    <property type="term" value="F:NAD(P)H dehydrogenase (quinone) activity"/>
    <property type="evidence" value="ECO:0007669"/>
    <property type="project" value="TreeGrafter"/>
</dbReference>